<accession>A0A449AIS5</accession>
<dbReference type="Pfam" id="PF09028">
    <property type="entry name" value="Mac-1"/>
    <property type="match status" value="1"/>
</dbReference>
<dbReference type="SUPFAM" id="SSF54001">
    <property type="entry name" value="Cysteine proteinases"/>
    <property type="match status" value="1"/>
</dbReference>
<evidence type="ECO:0000259" key="3">
    <source>
        <dbReference type="Pfam" id="PF09028"/>
    </source>
</evidence>
<feature type="domain" description="Ig protease IdeS" evidence="3">
    <location>
        <begin position="365"/>
        <end position="745"/>
    </location>
</feature>
<dbReference type="InterPro" id="IPR015117">
    <property type="entry name" value="IdeS"/>
</dbReference>
<reference evidence="4 5" key="1">
    <citation type="submission" date="2019-01" db="EMBL/GenBank/DDBJ databases">
        <authorList>
            <consortium name="Pathogen Informatics"/>
        </authorList>
    </citation>
    <scope>NUCLEOTIDE SEQUENCE [LARGE SCALE GENOMIC DNA]</scope>
    <source>
        <strain evidence="4 5">NCTC10142</strain>
        <plasmid evidence="5">13</plasmid>
    </source>
</reference>
<evidence type="ECO:0000256" key="1">
    <source>
        <dbReference type="SAM" id="MobiDB-lite"/>
    </source>
</evidence>
<dbReference type="InterPro" id="IPR038765">
    <property type="entry name" value="Papain-like_cys_pep_sf"/>
</dbReference>
<dbReference type="GO" id="GO:0008233">
    <property type="term" value="F:peptidase activity"/>
    <property type="evidence" value="ECO:0007669"/>
    <property type="project" value="InterPro"/>
</dbReference>
<sequence>MKKYKKVFKSLVLLSISTLIGSSVVACDAPAKSEEGNNSNERGNSHSPMSRQLLNKVNSIKSLIKSIEYPSPNASAKKELNDQLEKIISLKNKTDTDKLTELNILESKIKVFKTMVLEYKIIISKLPKEKQIPLKTELDKISNDNFSNLKTKVFSAVKDDLKDKIDNLAYPNINNPKNDLKSKVDILNFDQIIQKYNEIEQLSKTIDEVLIEINSLPYPTSNQILDEQLAVEYFKEKLSSLSDQNAIKTIIPKDLKDKIIKFKDIILLLEIDVPEWKIVKEDNINELNAKLQRFTSDNHNDEYSEKALIYSIYETFRNNAFYPKINSLSGLTEQDRNEYLSKIPVLSDGTKNNHNISIDELKDKVVLMNELAKKAEDKDLKSLQSKNNQDIVEDRIIDHSLNKMLIEHLKNDQLKNTELVKYLKDQGVTQTLFLKDVNPNFSEFVHHIDTNDNIDSWWYAHNDRDEGWFDINKEFGRGDNFLCGAIVVVNILHYWSQQNKDYLDRYLSDPQKGIITFKNSTNSLSINFRDLNTFIEQTGNEGIKTKKENSKLFEWIKKDYGGDVDKRSGKGFVTPFKLFDELINGYGYFRIGYKSQIQNNPSDWDPKANWKGFFKDVFKSNILSGRWPFNNAHNAKNLSNRLKNEILANKPFAISHTYGSSVVNHIINVWGADFDKDGIVKALYVTDSDDPFAKFTKNGEQKRLAIKRYKVDFDKSTGKVYLGAKTNNKTQALDIYTFDLGTKYWEDYFKNKQ</sequence>
<feature type="compositionally biased region" description="Low complexity" evidence="1">
    <location>
        <begin position="36"/>
        <end position="47"/>
    </location>
</feature>
<proteinExistence type="predicted"/>
<dbReference type="AlphaFoldDB" id="A0A449AIS5"/>
<name>A0A449AIS5_9BACT</name>
<dbReference type="EMBL" id="LR214986">
    <property type="protein sequence ID" value="VEU64879.1"/>
    <property type="molecule type" value="Genomic_DNA"/>
</dbReference>
<evidence type="ECO:0000313" key="5">
    <source>
        <dbReference type="Proteomes" id="UP000289506"/>
    </source>
</evidence>
<evidence type="ECO:0000256" key="2">
    <source>
        <dbReference type="SAM" id="SignalP"/>
    </source>
</evidence>
<dbReference type="Gene3D" id="3.90.70.10">
    <property type="entry name" value="Cysteine proteinases"/>
    <property type="match status" value="1"/>
</dbReference>
<keyword evidence="2" id="KW-0732">Signal</keyword>
<feature type="signal peptide" evidence="2">
    <location>
        <begin position="1"/>
        <end position="26"/>
    </location>
</feature>
<dbReference type="RefSeq" id="WP_129720713.1">
    <property type="nucleotide sequence ID" value="NZ_LR214986.1"/>
</dbReference>
<keyword evidence="4" id="KW-0614">Plasmid</keyword>
<evidence type="ECO:0000313" key="4">
    <source>
        <dbReference type="EMBL" id="VEU64879.1"/>
    </source>
</evidence>
<feature type="region of interest" description="Disordered" evidence="1">
    <location>
        <begin position="30"/>
        <end position="51"/>
    </location>
</feature>
<dbReference type="Proteomes" id="UP000289506">
    <property type="component" value="Plasmid 13"/>
</dbReference>
<feature type="chain" id="PRO_5019524470" evidence="2">
    <location>
        <begin position="27"/>
        <end position="753"/>
    </location>
</feature>
<dbReference type="PROSITE" id="PS51257">
    <property type="entry name" value="PROKAR_LIPOPROTEIN"/>
    <property type="match status" value="1"/>
</dbReference>
<geneLocation type="plasmid" evidence="4 5">
    <name>13</name>
</geneLocation>
<organism evidence="4 5">
    <name type="scientific">Mycoplasmopsis cynos</name>
    <dbReference type="NCBI Taxonomy" id="171284"/>
    <lineage>
        <taxon>Bacteria</taxon>
        <taxon>Bacillati</taxon>
        <taxon>Mycoplasmatota</taxon>
        <taxon>Mycoplasmoidales</taxon>
        <taxon>Metamycoplasmataceae</taxon>
        <taxon>Mycoplasmopsis</taxon>
    </lineage>
</organism>
<gene>
    <name evidence="4" type="primary">MCYN0308_13</name>
    <name evidence="4" type="ORF">NCTC10142_00645</name>
</gene>
<protein>
    <submittedName>
        <fullName evidence="4">Mac 1</fullName>
    </submittedName>
</protein>